<gene>
    <name evidence="1" type="primary">cinA</name>
    <name evidence="3" type="ORF">FYJ66_05325</name>
</gene>
<dbReference type="NCBIfam" id="TIGR00177">
    <property type="entry name" value="molyb_syn"/>
    <property type="match status" value="1"/>
</dbReference>
<sequence>MNVSIIAVGTELLFGQTLNTNATYLSNKMNLMGFNVLYHFVVGDNEDRLKAVIGRAMKDTDILIFTGGLGPTQDDLTKETVAQVFGVPLDRDEKCLEEIKEFFQSRGRQMAENNYKQADLPRGSVAFHNSVGTAPGFGLEVDGKVAICLPGPPREMKWMFENRAVDFLQKFSHRNMYYKVIRTIGIGESDLETALLPLIDTQDDPTIATYAKEGECTLRVASQRDSIHEAVEAVDQMCSRIENIIGEYIYSTEDKPLNQVVVEKLINRGLTLSSAESCTGGLFASEVTDIPGASAVFGRGLVTYSPEEKVKLLGVSKETLEKYSVVSRETAVEMARGVRTGAGSHISVSVTGVAGPGPSDGFPAGTAYIGYSFQNKEGAVEIRTGRDDRKWNRNYFVLRMFKVINEILDGKMDEKTDRGENE</sequence>
<protein>
    <recommendedName>
        <fullName evidence="1">Putative competence-damage inducible protein</fullName>
    </recommendedName>
</protein>
<dbReference type="PANTHER" id="PTHR13939">
    <property type="entry name" value="NICOTINAMIDE-NUCLEOTIDE AMIDOHYDROLASE PNCC"/>
    <property type="match status" value="1"/>
</dbReference>
<dbReference type="InterPro" id="IPR041424">
    <property type="entry name" value="CinA_KH"/>
</dbReference>
<name>A0A6A8M7T3_9FIRM</name>
<comment type="similarity">
    <text evidence="1">Belongs to the CinA family.</text>
</comment>
<dbReference type="NCBIfam" id="NF001813">
    <property type="entry name" value="PRK00549.1"/>
    <property type="match status" value="1"/>
</dbReference>
<dbReference type="EMBL" id="VUNB01000004">
    <property type="protein sequence ID" value="MST69011.1"/>
    <property type="molecule type" value="Genomic_DNA"/>
</dbReference>
<dbReference type="Pfam" id="PF02464">
    <property type="entry name" value="CinA"/>
    <property type="match status" value="1"/>
</dbReference>
<comment type="caution">
    <text evidence="3">The sequence shown here is derived from an EMBL/GenBank/DDBJ whole genome shotgun (WGS) entry which is preliminary data.</text>
</comment>
<organism evidence="3">
    <name type="scientific">Baileyella intestinalis</name>
    <dbReference type="NCBI Taxonomy" id="2606709"/>
    <lineage>
        <taxon>Bacteria</taxon>
        <taxon>Bacillati</taxon>
        <taxon>Bacillota</taxon>
        <taxon>Clostridia</taxon>
        <taxon>Peptostreptococcales</taxon>
        <taxon>Anaerovoracaceae</taxon>
        <taxon>Baileyella</taxon>
    </lineage>
</organism>
<proteinExistence type="inferred from homology"/>
<dbReference type="SMART" id="SM00852">
    <property type="entry name" value="MoCF_biosynth"/>
    <property type="match status" value="1"/>
</dbReference>
<dbReference type="InterPro" id="IPR036425">
    <property type="entry name" value="MoaB/Mog-like_dom_sf"/>
</dbReference>
<dbReference type="RefSeq" id="WP_154572486.1">
    <property type="nucleotide sequence ID" value="NZ_JAQXPA010000069.1"/>
</dbReference>
<dbReference type="PANTHER" id="PTHR13939:SF0">
    <property type="entry name" value="NMN AMIDOHYDROLASE-LIKE PROTEIN YFAY"/>
    <property type="match status" value="1"/>
</dbReference>
<dbReference type="InterPro" id="IPR008136">
    <property type="entry name" value="CinA_C"/>
</dbReference>
<dbReference type="CDD" id="cd00885">
    <property type="entry name" value="cinA"/>
    <property type="match status" value="1"/>
</dbReference>
<dbReference type="InterPro" id="IPR001453">
    <property type="entry name" value="MoaB/Mog_dom"/>
</dbReference>
<dbReference type="Gene3D" id="3.40.980.10">
    <property type="entry name" value="MoaB/Mog-like domain"/>
    <property type="match status" value="1"/>
</dbReference>
<dbReference type="NCBIfam" id="TIGR00200">
    <property type="entry name" value="cinA_nterm"/>
    <property type="match status" value="1"/>
</dbReference>
<dbReference type="Gene3D" id="3.30.70.2860">
    <property type="match status" value="1"/>
</dbReference>
<accession>A0A6A8M7T3</accession>
<dbReference type="HAMAP" id="MF_00226_B">
    <property type="entry name" value="CinA_B"/>
    <property type="match status" value="1"/>
</dbReference>
<dbReference type="AlphaFoldDB" id="A0A6A8M7T3"/>
<dbReference type="InterPro" id="IPR008135">
    <property type="entry name" value="Competence-induced_CinA"/>
</dbReference>
<dbReference type="Gene3D" id="3.90.950.20">
    <property type="entry name" value="CinA-like"/>
    <property type="match status" value="1"/>
</dbReference>
<evidence type="ECO:0000313" key="3">
    <source>
        <dbReference type="EMBL" id="MST69011.1"/>
    </source>
</evidence>
<dbReference type="InterPro" id="IPR036653">
    <property type="entry name" value="CinA-like_C"/>
</dbReference>
<dbReference type="SUPFAM" id="SSF53218">
    <property type="entry name" value="Molybdenum cofactor biosynthesis proteins"/>
    <property type="match status" value="1"/>
</dbReference>
<dbReference type="Pfam" id="PF00994">
    <property type="entry name" value="MoCF_biosynth"/>
    <property type="match status" value="1"/>
</dbReference>
<evidence type="ECO:0000256" key="1">
    <source>
        <dbReference type="HAMAP-Rule" id="MF_00226"/>
    </source>
</evidence>
<dbReference type="SUPFAM" id="SSF142433">
    <property type="entry name" value="CinA-like"/>
    <property type="match status" value="1"/>
</dbReference>
<dbReference type="NCBIfam" id="TIGR00199">
    <property type="entry name" value="PncC_domain"/>
    <property type="match status" value="1"/>
</dbReference>
<dbReference type="Pfam" id="PF18146">
    <property type="entry name" value="CinA_KH"/>
    <property type="match status" value="1"/>
</dbReference>
<feature type="domain" description="MoaB/Mog" evidence="2">
    <location>
        <begin position="4"/>
        <end position="171"/>
    </location>
</feature>
<dbReference type="PIRSF" id="PIRSF006728">
    <property type="entry name" value="CinA"/>
    <property type="match status" value="1"/>
</dbReference>
<reference evidence="3" key="1">
    <citation type="submission" date="2019-09" db="EMBL/GenBank/DDBJ databases">
        <title>In-depth cultivation of the pig gut microbiome towards novel bacterial diversity and tailored functional studies.</title>
        <authorList>
            <person name="Wylensek D."/>
            <person name="Hitch T.C.A."/>
            <person name="Clavel T."/>
        </authorList>
    </citation>
    <scope>NUCLEOTIDE SEQUENCE</scope>
    <source>
        <strain evidence="3">RF-744-FAT-WT-3</strain>
    </source>
</reference>
<dbReference type="InterPro" id="IPR050101">
    <property type="entry name" value="CinA"/>
</dbReference>
<evidence type="ECO:0000259" key="2">
    <source>
        <dbReference type="SMART" id="SM00852"/>
    </source>
</evidence>